<dbReference type="Gene3D" id="1.50.10.10">
    <property type="match status" value="1"/>
</dbReference>
<accession>A0A6A0AHK1</accession>
<dbReference type="SUPFAM" id="SSF48208">
    <property type="entry name" value="Six-hairpin glycosidases"/>
    <property type="match status" value="1"/>
</dbReference>
<name>A0A6A0AHK1_HAELA</name>
<organism evidence="1 2">
    <name type="scientific">Haematococcus lacustris</name>
    <name type="common">Green alga</name>
    <name type="synonym">Haematococcus pluvialis</name>
    <dbReference type="NCBI Taxonomy" id="44745"/>
    <lineage>
        <taxon>Eukaryota</taxon>
        <taxon>Viridiplantae</taxon>
        <taxon>Chlorophyta</taxon>
        <taxon>core chlorophytes</taxon>
        <taxon>Chlorophyceae</taxon>
        <taxon>CS clade</taxon>
        <taxon>Chlamydomonadales</taxon>
        <taxon>Haematococcaceae</taxon>
        <taxon>Haematococcus</taxon>
    </lineage>
</organism>
<sequence>MLQVASDTYDWGSLLSSSYRFYEAQQSGVIPSCNRAAKVNGGWRSDSHL</sequence>
<keyword evidence="2" id="KW-1185">Reference proteome</keyword>
<dbReference type="InterPro" id="IPR012341">
    <property type="entry name" value="6hp_glycosidase-like_sf"/>
</dbReference>
<gene>
    <name evidence="1" type="ORF">HaLaN_31657</name>
</gene>
<dbReference type="AlphaFoldDB" id="A0A6A0AHK1"/>
<dbReference type="Proteomes" id="UP000485058">
    <property type="component" value="Unassembled WGS sequence"/>
</dbReference>
<evidence type="ECO:0000313" key="1">
    <source>
        <dbReference type="EMBL" id="GFH32440.1"/>
    </source>
</evidence>
<dbReference type="InterPro" id="IPR008928">
    <property type="entry name" value="6-hairpin_glycosidase_sf"/>
</dbReference>
<feature type="non-terminal residue" evidence="1">
    <location>
        <position position="49"/>
    </location>
</feature>
<protein>
    <submittedName>
        <fullName evidence="1">Endoglucanase</fullName>
    </submittedName>
</protein>
<dbReference type="EMBL" id="BLLF01006645">
    <property type="protein sequence ID" value="GFH32440.1"/>
    <property type="molecule type" value="Genomic_DNA"/>
</dbReference>
<reference evidence="1 2" key="1">
    <citation type="submission" date="2020-02" db="EMBL/GenBank/DDBJ databases">
        <title>Draft genome sequence of Haematococcus lacustris strain NIES-144.</title>
        <authorList>
            <person name="Morimoto D."/>
            <person name="Nakagawa S."/>
            <person name="Yoshida T."/>
            <person name="Sawayama S."/>
        </authorList>
    </citation>
    <scope>NUCLEOTIDE SEQUENCE [LARGE SCALE GENOMIC DNA]</scope>
    <source>
        <strain evidence="1 2">NIES-144</strain>
    </source>
</reference>
<comment type="caution">
    <text evidence="1">The sequence shown here is derived from an EMBL/GenBank/DDBJ whole genome shotgun (WGS) entry which is preliminary data.</text>
</comment>
<evidence type="ECO:0000313" key="2">
    <source>
        <dbReference type="Proteomes" id="UP000485058"/>
    </source>
</evidence>
<dbReference type="GO" id="GO:0005975">
    <property type="term" value="P:carbohydrate metabolic process"/>
    <property type="evidence" value="ECO:0007669"/>
    <property type="project" value="InterPro"/>
</dbReference>
<proteinExistence type="predicted"/>